<evidence type="ECO:0000313" key="1">
    <source>
        <dbReference type="EMBL" id="GIY97472.1"/>
    </source>
</evidence>
<proteinExistence type="predicted"/>
<gene>
    <name evidence="1" type="ORF">CEXT_5561</name>
</gene>
<accession>A0AAV4XRY0</accession>
<keyword evidence="2" id="KW-1185">Reference proteome</keyword>
<dbReference type="Proteomes" id="UP001054945">
    <property type="component" value="Unassembled WGS sequence"/>
</dbReference>
<protein>
    <submittedName>
        <fullName evidence="1">Uncharacterized protein</fullName>
    </submittedName>
</protein>
<evidence type="ECO:0000313" key="2">
    <source>
        <dbReference type="Proteomes" id="UP001054945"/>
    </source>
</evidence>
<dbReference type="AlphaFoldDB" id="A0AAV4XRY0"/>
<reference evidence="1 2" key="1">
    <citation type="submission" date="2021-06" db="EMBL/GenBank/DDBJ databases">
        <title>Caerostris extrusa draft genome.</title>
        <authorList>
            <person name="Kono N."/>
            <person name="Arakawa K."/>
        </authorList>
    </citation>
    <scope>NUCLEOTIDE SEQUENCE [LARGE SCALE GENOMIC DNA]</scope>
</reference>
<comment type="caution">
    <text evidence="1">The sequence shown here is derived from an EMBL/GenBank/DDBJ whole genome shotgun (WGS) entry which is preliminary data.</text>
</comment>
<name>A0AAV4XRY0_CAEEX</name>
<organism evidence="1 2">
    <name type="scientific">Caerostris extrusa</name>
    <name type="common">Bark spider</name>
    <name type="synonym">Caerostris bankana</name>
    <dbReference type="NCBI Taxonomy" id="172846"/>
    <lineage>
        <taxon>Eukaryota</taxon>
        <taxon>Metazoa</taxon>
        <taxon>Ecdysozoa</taxon>
        <taxon>Arthropoda</taxon>
        <taxon>Chelicerata</taxon>
        <taxon>Arachnida</taxon>
        <taxon>Araneae</taxon>
        <taxon>Araneomorphae</taxon>
        <taxon>Entelegynae</taxon>
        <taxon>Araneoidea</taxon>
        <taxon>Araneidae</taxon>
        <taxon>Caerostris</taxon>
    </lineage>
</organism>
<sequence>MISLTLVINVRNLISPHDRKILQIKLTSTFQKNLQPFSAESRTPLASARPPTRAPFQELQLPCKLKITFLRNNLSPGKAKERASIPGIKRSPITSVCRHSPFPPLFLYPRLFFSEFSGGRGGRSGNREIADFS</sequence>
<dbReference type="EMBL" id="BPLR01000784">
    <property type="protein sequence ID" value="GIY97472.1"/>
    <property type="molecule type" value="Genomic_DNA"/>
</dbReference>